<organism evidence="11 12">
    <name type="scientific">Herbinix hemicellulosilytica</name>
    <dbReference type="NCBI Taxonomy" id="1564487"/>
    <lineage>
        <taxon>Bacteria</taxon>
        <taxon>Bacillati</taxon>
        <taxon>Bacillota</taxon>
        <taxon>Clostridia</taxon>
        <taxon>Lachnospirales</taxon>
        <taxon>Lachnospiraceae</taxon>
        <taxon>Herbinix</taxon>
    </lineage>
</organism>
<evidence type="ECO:0000256" key="2">
    <source>
        <dbReference type="ARBA" id="ARBA00022553"/>
    </source>
</evidence>
<feature type="transmembrane region" description="Helical" evidence="10">
    <location>
        <begin position="238"/>
        <end position="255"/>
    </location>
</feature>
<keyword evidence="5 10" id="KW-0812">Transmembrane</keyword>
<name>A0A0H5SHE0_HERHM</name>
<evidence type="ECO:0000256" key="7">
    <source>
        <dbReference type="ARBA" id="ARBA00022982"/>
    </source>
</evidence>
<evidence type="ECO:0000256" key="1">
    <source>
        <dbReference type="ARBA" id="ARBA00022448"/>
    </source>
</evidence>
<dbReference type="NCBIfam" id="TIGR01946">
    <property type="entry name" value="rnfD"/>
    <property type="match status" value="1"/>
</dbReference>
<evidence type="ECO:0000256" key="4">
    <source>
        <dbReference type="ARBA" id="ARBA00022643"/>
    </source>
</evidence>
<feature type="transmembrane region" description="Helical" evidence="10">
    <location>
        <begin position="180"/>
        <end position="203"/>
    </location>
</feature>
<protein>
    <submittedName>
        <fullName evidence="11">Putative membrane protein</fullName>
    </submittedName>
</protein>
<dbReference type="EMBL" id="CVTD020000013">
    <property type="protein sequence ID" value="CRZ34221.1"/>
    <property type="molecule type" value="Genomic_DNA"/>
</dbReference>
<dbReference type="Proteomes" id="UP000236497">
    <property type="component" value="Unassembled WGS sequence"/>
</dbReference>
<evidence type="ECO:0000256" key="6">
    <source>
        <dbReference type="ARBA" id="ARBA00022967"/>
    </source>
</evidence>
<accession>A0A0H5SHE0</accession>
<proteinExistence type="predicted"/>
<dbReference type="PANTHER" id="PTHR30578">
    <property type="entry name" value="ELECTRON TRANSPORT COMPLEX PROTEIN RNFD"/>
    <property type="match status" value="1"/>
</dbReference>
<dbReference type="PANTHER" id="PTHR30578:SF0">
    <property type="entry name" value="ION-TRANSLOCATING OXIDOREDUCTASE COMPLEX SUBUNIT D"/>
    <property type="match status" value="1"/>
</dbReference>
<evidence type="ECO:0000256" key="5">
    <source>
        <dbReference type="ARBA" id="ARBA00022692"/>
    </source>
</evidence>
<feature type="transmembrane region" description="Helical" evidence="10">
    <location>
        <begin position="267"/>
        <end position="284"/>
    </location>
</feature>
<evidence type="ECO:0000256" key="10">
    <source>
        <dbReference type="SAM" id="Phobius"/>
    </source>
</evidence>
<keyword evidence="3" id="KW-0285">Flavoprotein</keyword>
<evidence type="ECO:0000256" key="9">
    <source>
        <dbReference type="ARBA" id="ARBA00023136"/>
    </source>
</evidence>
<keyword evidence="9 10" id="KW-0472">Membrane</keyword>
<dbReference type="AlphaFoldDB" id="A0A0H5SHE0"/>
<dbReference type="RefSeq" id="WP_103202343.1">
    <property type="nucleotide sequence ID" value="NZ_CVTD020000013.1"/>
</dbReference>
<keyword evidence="2" id="KW-0597">Phosphoprotein</keyword>
<keyword evidence="1" id="KW-0813">Transport</keyword>
<evidence type="ECO:0000256" key="3">
    <source>
        <dbReference type="ARBA" id="ARBA00022630"/>
    </source>
</evidence>
<evidence type="ECO:0000313" key="12">
    <source>
        <dbReference type="Proteomes" id="UP000236497"/>
    </source>
</evidence>
<dbReference type="InterPro" id="IPR004338">
    <property type="entry name" value="NqrB/RnfD"/>
</dbReference>
<evidence type="ECO:0000256" key="8">
    <source>
        <dbReference type="ARBA" id="ARBA00022989"/>
    </source>
</evidence>
<dbReference type="OrthoDB" id="9776359at2"/>
<feature type="transmembrane region" description="Helical" evidence="10">
    <location>
        <begin position="128"/>
        <end position="146"/>
    </location>
</feature>
<dbReference type="GO" id="GO:0005886">
    <property type="term" value="C:plasma membrane"/>
    <property type="evidence" value="ECO:0007669"/>
    <property type="project" value="TreeGrafter"/>
</dbReference>
<sequence>MKLKVADQLHDVGPHIRMNRTTKEIMQDVVIALIPAFLGSIYFFGIKALILVMTAVTTCVISEYIWQKLRKEPLTVSDWSAVVTGILLAFNVPATTPVWAVMVASVFAIIVAKQFFGGIGSNFANPALMGRALLLFLWPASISGYVSTYHAGADAVSSATVLGLYKSGSQISQFSKWDMFIGNIPGCIGETSKLLLLIGFAYLCYRRVVNISTTAAYILTVLLVTFIFSGEGLFKGDILVNLLSGGLILGACYMMTDYASVAPRVKVTLAVIAGLITAGIRLWGMLPEGVSYGILAANCLSGLVDNLIKPHIYGVNVKKSK</sequence>
<dbReference type="InterPro" id="IPR011303">
    <property type="entry name" value="RnfD_bac"/>
</dbReference>
<keyword evidence="6" id="KW-1278">Translocase</keyword>
<feature type="transmembrane region" description="Helical" evidence="10">
    <location>
        <begin position="98"/>
        <end position="116"/>
    </location>
</feature>
<gene>
    <name evidence="11" type="ORF">HHT355_1018</name>
</gene>
<evidence type="ECO:0000313" key="11">
    <source>
        <dbReference type="EMBL" id="CRZ34221.1"/>
    </source>
</evidence>
<feature type="transmembrane region" description="Helical" evidence="10">
    <location>
        <begin position="215"/>
        <end position="232"/>
    </location>
</feature>
<reference evidence="11 12" key="1">
    <citation type="submission" date="2015-06" db="EMBL/GenBank/DDBJ databases">
        <authorList>
            <person name="Wibberg Daniel"/>
        </authorList>
    </citation>
    <scope>NUCLEOTIDE SEQUENCE [LARGE SCALE GENOMIC DNA]</scope>
    <source>
        <strain evidence="11 12">T3/55T</strain>
    </source>
</reference>
<dbReference type="Pfam" id="PF03116">
    <property type="entry name" value="NQR2_RnfD_RnfE"/>
    <property type="match status" value="1"/>
</dbReference>
<keyword evidence="8 10" id="KW-1133">Transmembrane helix</keyword>
<keyword evidence="7" id="KW-0249">Electron transport</keyword>
<keyword evidence="4" id="KW-0288">FMN</keyword>
<keyword evidence="12" id="KW-1185">Reference proteome</keyword>
<dbReference type="GO" id="GO:0022900">
    <property type="term" value="P:electron transport chain"/>
    <property type="evidence" value="ECO:0007669"/>
    <property type="project" value="InterPro"/>
</dbReference>
<feature type="transmembrane region" description="Helical" evidence="10">
    <location>
        <begin position="25"/>
        <end position="43"/>
    </location>
</feature>
<dbReference type="GO" id="GO:0055085">
    <property type="term" value="P:transmembrane transport"/>
    <property type="evidence" value="ECO:0007669"/>
    <property type="project" value="InterPro"/>
</dbReference>